<gene>
    <name evidence="8" type="ORF">ACFSR9_02755</name>
</gene>
<keyword evidence="2" id="KW-0732">Signal</keyword>
<dbReference type="PANTHER" id="PTHR13887:SF14">
    <property type="entry name" value="DISULFIDE BOND FORMATION PROTEIN D"/>
    <property type="match status" value="1"/>
</dbReference>
<sequence>MTRLQGNNSNRSILVIGTLIAAALIALALFAVNGKEPKTAAGAGLNGNFNLASQPFSGQADAPVTVTVIEDFKCPVCKTFEETITPELKSKYVDSGKVKMYTLVWPFLAENARLPEDDSKYAAQASRCVYDQGGNDAFNTFKNILFRAQGDETTVWATKARLKELAGNVEGLDQGKFANCLDTDATAAQVDATEKMISDAQVNHTPTVFVNGKEVMTAQGQSSYLLADVSRAIDEALK</sequence>
<comment type="caution">
    <text evidence="8">The sequence shown here is derived from an EMBL/GenBank/DDBJ whole genome shotgun (WGS) entry which is preliminary data.</text>
</comment>
<comment type="similarity">
    <text evidence="1">Belongs to the thioredoxin family. DsbA subfamily.</text>
</comment>
<dbReference type="SUPFAM" id="SSF52833">
    <property type="entry name" value="Thioredoxin-like"/>
    <property type="match status" value="1"/>
</dbReference>
<evidence type="ECO:0000256" key="3">
    <source>
        <dbReference type="ARBA" id="ARBA00023002"/>
    </source>
</evidence>
<name>A0ABW5P1S6_9DEIO</name>
<evidence type="ECO:0000313" key="9">
    <source>
        <dbReference type="Proteomes" id="UP001597475"/>
    </source>
</evidence>
<proteinExistence type="inferred from homology"/>
<reference evidence="9" key="1">
    <citation type="journal article" date="2019" name="Int. J. Syst. Evol. Microbiol.">
        <title>The Global Catalogue of Microorganisms (GCM) 10K type strain sequencing project: providing services to taxonomists for standard genome sequencing and annotation.</title>
        <authorList>
            <consortium name="The Broad Institute Genomics Platform"/>
            <consortium name="The Broad Institute Genome Sequencing Center for Infectious Disease"/>
            <person name="Wu L."/>
            <person name="Ma J."/>
        </authorList>
    </citation>
    <scope>NUCLEOTIDE SEQUENCE [LARGE SCALE GENOMIC DNA]</scope>
    <source>
        <strain evidence="9">KCTC 33842</strain>
    </source>
</reference>
<dbReference type="PANTHER" id="PTHR13887">
    <property type="entry name" value="GLUTATHIONE S-TRANSFERASE KAPPA"/>
    <property type="match status" value="1"/>
</dbReference>
<dbReference type="Proteomes" id="UP001597475">
    <property type="component" value="Unassembled WGS sequence"/>
</dbReference>
<dbReference type="InterPro" id="IPR012336">
    <property type="entry name" value="Thioredoxin-like_fold"/>
</dbReference>
<keyword evidence="3" id="KW-0560">Oxidoreductase</keyword>
<dbReference type="InterPro" id="IPR036249">
    <property type="entry name" value="Thioredoxin-like_sf"/>
</dbReference>
<evidence type="ECO:0000313" key="8">
    <source>
        <dbReference type="EMBL" id="MFD2608359.1"/>
    </source>
</evidence>
<dbReference type="RefSeq" id="WP_386842802.1">
    <property type="nucleotide sequence ID" value="NZ_JBHUMK010000010.1"/>
</dbReference>
<evidence type="ECO:0000256" key="5">
    <source>
        <dbReference type="ARBA" id="ARBA00023284"/>
    </source>
</evidence>
<keyword evidence="5" id="KW-0676">Redox-active center</keyword>
<keyword evidence="4" id="KW-1015">Disulfide bond</keyword>
<evidence type="ECO:0000256" key="4">
    <source>
        <dbReference type="ARBA" id="ARBA00023157"/>
    </source>
</evidence>
<dbReference type="Gene3D" id="3.40.30.10">
    <property type="entry name" value="Glutaredoxin"/>
    <property type="match status" value="1"/>
</dbReference>
<organism evidence="8 9">
    <name type="scientific">Deinococcus taklimakanensis</name>
    <dbReference type="NCBI Taxonomy" id="536443"/>
    <lineage>
        <taxon>Bacteria</taxon>
        <taxon>Thermotogati</taxon>
        <taxon>Deinococcota</taxon>
        <taxon>Deinococci</taxon>
        <taxon>Deinococcales</taxon>
        <taxon>Deinococcaceae</taxon>
        <taxon>Deinococcus</taxon>
    </lineage>
</organism>
<protein>
    <submittedName>
        <fullName evidence="8">DsbA family protein</fullName>
    </submittedName>
</protein>
<feature type="domain" description="Thioredoxin-like fold" evidence="7">
    <location>
        <begin position="54"/>
        <end position="222"/>
    </location>
</feature>
<accession>A0ABW5P1S6</accession>
<keyword evidence="9" id="KW-1185">Reference proteome</keyword>
<dbReference type="Pfam" id="PF13462">
    <property type="entry name" value="Thioredoxin_4"/>
    <property type="match status" value="1"/>
</dbReference>
<evidence type="ECO:0000256" key="6">
    <source>
        <dbReference type="SAM" id="Phobius"/>
    </source>
</evidence>
<keyword evidence="6" id="KW-0812">Transmembrane</keyword>
<evidence type="ECO:0000256" key="1">
    <source>
        <dbReference type="ARBA" id="ARBA00005791"/>
    </source>
</evidence>
<feature type="transmembrane region" description="Helical" evidence="6">
    <location>
        <begin position="12"/>
        <end position="32"/>
    </location>
</feature>
<dbReference type="EMBL" id="JBHUMK010000010">
    <property type="protein sequence ID" value="MFD2608359.1"/>
    <property type="molecule type" value="Genomic_DNA"/>
</dbReference>
<keyword evidence="6" id="KW-0472">Membrane</keyword>
<evidence type="ECO:0000259" key="7">
    <source>
        <dbReference type="Pfam" id="PF13462"/>
    </source>
</evidence>
<evidence type="ECO:0000256" key="2">
    <source>
        <dbReference type="ARBA" id="ARBA00022729"/>
    </source>
</evidence>
<keyword evidence="6" id="KW-1133">Transmembrane helix</keyword>